<dbReference type="InterPro" id="IPR040234">
    <property type="entry name" value="QC/QCL"/>
</dbReference>
<comment type="similarity">
    <text evidence="3">Belongs to the peptidase M28 family.</text>
</comment>
<dbReference type="SUPFAM" id="SSF53187">
    <property type="entry name" value="Zn-dependent exopeptidases"/>
    <property type="match status" value="1"/>
</dbReference>
<dbReference type="GO" id="GO:0006508">
    <property type="term" value="P:proteolysis"/>
    <property type="evidence" value="ECO:0007669"/>
    <property type="project" value="UniProtKB-KW"/>
</dbReference>
<comment type="caution">
    <text evidence="6">The sequence shown here is derived from an EMBL/GenBank/DDBJ whole genome shotgun (WGS) entry which is preliminary data.</text>
</comment>
<reference evidence="6 7" key="1">
    <citation type="submission" date="2019-02" db="EMBL/GenBank/DDBJ databases">
        <title>Genome sequencing of the rare red list fungi Bondarzewia mesenterica.</title>
        <authorList>
            <person name="Buettner E."/>
            <person name="Kellner H."/>
        </authorList>
    </citation>
    <scope>NUCLEOTIDE SEQUENCE [LARGE SCALE GENOMIC DNA]</scope>
    <source>
        <strain evidence="6 7">DSM 108281</strain>
    </source>
</reference>
<evidence type="ECO:0000313" key="7">
    <source>
        <dbReference type="Proteomes" id="UP000310158"/>
    </source>
</evidence>
<feature type="domain" description="Peptidase M28" evidence="5">
    <location>
        <begin position="125"/>
        <end position="383"/>
    </location>
</feature>
<dbReference type="InterPro" id="IPR037457">
    <property type="entry name" value="M28_QC"/>
</dbReference>
<sequence>MAPTPSTRPHYCTAMSLGFWATTLLFLLSLIQCTYEAPSFGERDLPALSSAALSSLTNTNDPVKNLDSSNVDSHLYKILIPRSPDTANHTLVREHIVSTLRALDWHIEEDSFMDNTPFGLKNFTNVIATKDPDAPRRVVLAAHFDSKFFSTYPKNQFVGATDSAAPCALMLDLAETLDPLLNARARRIVDSSDDWDFDEDESLHTTLQLVFFDGEEAFKDWTDTDSIYGARHLAEKWSTTYLPPHPKRRLLSPTSPSTPLSTIEHLVLLDLLGAASPMVRSYYPDTAWLFDSLVRAESRLRDAGLLEAEGEANAAKERSFFRPRTGQEASYGYIGDDHIPFLHRGVSVLHIITEPFPSVWHTLRDDASALDLPTLRRWNLIFRVFFCEYLGLQPDEKTKRAQLPSPSISPASETVSNVRPEVRRSDSELRFLEHPQ</sequence>
<accession>A0A4S4LSG5</accession>
<dbReference type="AlphaFoldDB" id="A0A4S4LSG5"/>
<dbReference type="PANTHER" id="PTHR12283">
    <property type="entry name" value="GLUTAMINYL-PEPTIDE CYCLOTRANSFERASE"/>
    <property type="match status" value="1"/>
</dbReference>
<keyword evidence="2" id="KW-0012">Acyltransferase</keyword>
<keyword evidence="3" id="KW-0862">Zinc</keyword>
<dbReference type="FunFam" id="3.40.630.10:FF:000081">
    <property type="entry name" value="Peptide hydrolase"/>
    <property type="match status" value="1"/>
</dbReference>
<keyword evidence="3" id="KW-0645">Protease</keyword>
<evidence type="ECO:0000256" key="4">
    <source>
        <dbReference type="SAM" id="MobiDB-lite"/>
    </source>
</evidence>
<dbReference type="InterPro" id="IPR007484">
    <property type="entry name" value="Peptidase_M28"/>
</dbReference>
<dbReference type="PANTHER" id="PTHR12283:SF6">
    <property type="entry name" value="GLUTAMINYL-PEPTIDE CYCLOTRANSFERASE-RELATED"/>
    <property type="match status" value="1"/>
</dbReference>
<dbReference type="GO" id="GO:0008233">
    <property type="term" value="F:peptidase activity"/>
    <property type="evidence" value="ECO:0007669"/>
    <property type="project" value="UniProtKB-KW"/>
</dbReference>
<dbReference type="CDD" id="cd03880">
    <property type="entry name" value="M28_QC_like"/>
    <property type="match status" value="1"/>
</dbReference>
<feature type="region of interest" description="Disordered" evidence="4">
    <location>
        <begin position="398"/>
        <end position="436"/>
    </location>
</feature>
<feature type="signal peptide" evidence="3">
    <location>
        <begin position="1"/>
        <end position="36"/>
    </location>
</feature>
<dbReference type="Gene3D" id="3.40.630.10">
    <property type="entry name" value="Zn peptidases"/>
    <property type="match status" value="1"/>
</dbReference>
<keyword evidence="7" id="KW-1185">Reference proteome</keyword>
<keyword evidence="3" id="KW-0732">Signal</keyword>
<dbReference type="EC" id="3.4.-.-" evidence="3"/>
<dbReference type="OrthoDB" id="3907302at2759"/>
<keyword evidence="3" id="KW-0378">Hydrolase</keyword>
<keyword evidence="1" id="KW-0808">Transferase</keyword>
<gene>
    <name evidence="6" type="ORF">EW146_g5462</name>
</gene>
<dbReference type="EMBL" id="SGPL01000239">
    <property type="protein sequence ID" value="THH14937.1"/>
    <property type="molecule type" value="Genomic_DNA"/>
</dbReference>
<feature type="compositionally biased region" description="Polar residues" evidence="4">
    <location>
        <begin position="404"/>
        <end position="417"/>
    </location>
</feature>
<protein>
    <recommendedName>
        <fullName evidence="3">Peptide hydrolase</fullName>
        <ecNumber evidence="3">3.4.-.-</ecNumber>
    </recommendedName>
</protein>
<feature type="compositionally biased region" description="Basic and acidic residues" evidence="4">
    <location>
        <begin position="420"/>
        <end position="436"/>
    </location>
</feature>
<dbReference type="GO" id="GO:0016603">
    <property type="term" value="F:glutaminyl-peptide cyclotransferase activity"/>
    <property type="evidence" value="ECO:0007669"/>
    <property type="project" value="InterPro"/>
</dbReference>
<evidence type="ECO:0000256" key="2">
    <source>
        <dbReference type="ARBA" id="ARBA00023315"/>
    </source>
</evidence>
<organism evidence="6 7">
    <name type="scientific">Bondarzewia mesenterica</name>
    <dbReference type="NCBI Taxonomy" id="1095465"/>
    <lineage>
        <taxon>Eukaryota</taxon>
        <taxon>Fungi</taxon>
        <taxon>Dikarya</taxon>
        <taxon>Basidiomycota</taxon>
        <taxon>Agaricomycotina</taxon>
        <taxon>Agaricomycetes</taxon>
        <taxon>Russulales</taxon>
        <taxon>Bondarzewiaceae</taxon>
        <taxon>Bondarzewia</taxon>
    </lineage>
</organism>
<evidence type="ECO:0000256" key="1">
    <source>
        <dbReference type="ARBA" id="ARBA00022679"/>
    </source>
</evidence>
<keyword evidence="3" id="KW-0479">Metal-binding</keyword>
<evidence type="ECO:0000313" key="6">
    <source>
        <dbReference type="EMBL" id="THH14937.1"/>
    </source>
</evidence>
<dbReference type="Pfam" id="PF04389">
    <property type="entry name" value="Peptidase_M28"/>
    <property type="match status" value="1"/>
</dbReference>
<proteinExistence type="inferred from homology"/>
<dbReference type="Proteomes" id="UP000310158">
    <property type="component" value="Unassembled WGS sequence"/>
</dbReference>
<evidence type="ECO:0000256" key="3">
    <source>
        <dbReference type="RuleBase" id="RU361240"/>
    </source>
</evidence>
<feature type="chain" id="PRO_5021040466" description="Peptide hydrolase" evidence="3">
    <location>
        <begin position="37"/>
        <end position="436"/>
    </location>
</feature>
<evidence type="ECO:0000259" key="5">
    <source>
        <dbReference type="Pfam" id="PF04389"/>
    </source>
</evidence>
<name>A0A4S4LSG5_9AGAM</name>
<dbReference type="GO" id="GO:0008270">
    <property type="term" value="F:zinc ion binding"/>
    <property type="evidence" value="ECO:0007669"/>
    <property type="project" value="TreeGrafter"/>
</dbReference>